<sequence length="321" mass="36993">MADHSPPKEGARASPYTEHMEARMRIISKVLAERDDIRTLLPGLDSLLDDHLSPHVQVTQWEHFRRLLQVFRNSPDQTFEKCLDQLLPQQQKRIQKFVNGASEEDVCKGFRTGPSIGVRENARRMQGARQVHLPSHYPTRVKGLGSSEERWGDGCNMLVIKLLDIFRTFIGKLQWKGRGDLTWMPLEMRITAGSEIVMASQRGNDLGTCSIEVLTLEAARDMWTPYAEEIVGLWTSYKDAEGRRLRTRPHWAKQWASLKVDGKPWVERLKSIDYKTEIEEFRGLLGEIGKGHGWTLEDLKRRFSSDFLDKFFFDVVEVVGQ</sequence>
<dbReference type="AlphaFoldDB" id="A0A427YQV1"/>
<comment type="caution">
    <text evidence="1">The sequence shown here is derived from an EMBL/GenBank/DDBJ whole genome shotgun (WGS) entry which is preliminary data.</text>
</comment>
<name>A0A427YQV1_9TREE</name>
<protein>
    <submittedName>
        <fullName evidence="1">Uncharacterized protein</fullName>
    </submittedName>
</protein>
<dbReference type="Gene3D" id="3.30.70.2520">
    <property type="match status" value="1"/>
</dbReference>
<accession>A0A427YQV1</accession>
<dbReference type="EMBL" id="RSCD01000004">
    <property type="protein sequence ID" value="RSH93445.1"/>
    <property type="molecule type" value="Genomic_DNA"/>
</dbReference>
<organism evidence="1 2">
    <name type="scientific">Saitozyma podzolica</name>
    <dbReference type="NCBI Taxonomy" id="1890683"/>
    <lineage>
        <taxon>Eukaryota</taxon>
        <taxon>Fungi</taxon>
        <taxon>Dikarya</taxon>
        <taxon>Basidiomycota</taxon>
        <taxon>Agaricomycotina</taxon>
        <taxon>Tremellomycetes</taxon>
        <taxon>Tremellales</taxon>
        <taxon>Trimorphomycetaceae</taxon>
        <taxon>Saitozyma</taxon>
    </lineage>
</organism>
<keyword evidence="2" id="KW-1185">Reference proteome</keyword>
<gene>
    <name evidence="1" type="ORF">EHS25_007801</name>
</gene>
<dbReference type="STRING" id="1890683.A0A427YQV1"/>
<evidence type="ECO:0000313" key="2">
    <source>
        <dbReference type="Proteomes" id="UP000279259"/>
    </source>
</evidence>
<evidence type="ECO:0000313" key="1">
    <source>
        <dbReference type="EMBL" id="RSH93445.1"/>
    </source>
</evidence>
<reference evidence="1 2" key="1">
    <citation type="submission" date="2018-11" db="EMBL/GenBank/DDBJ databases">
        <title>Genome sequence of Saitozyma podzolica DSM 27192.</title>
        <authorList>
            <person name="Aliyu H."/>
            <person name="Gorte O."/>
            <person name="Ochsenreither K."/>
        </authorList>
    </citation>
    <scope>NUCLEOTIDE SEQUENCE [LARGE SCALE GENOMIC DNA]</scope>
    <source>
        <strain evidence="1 2">DSM 27192</strain>
    </source>
</reference>
<proteinExistence type="predicted"/>
<dbReference type="Proteomes" id="UP000279259">
    <property type="component" value="Unassembled WGS sequence"/>
</dbReference>
<dbReference type="OrthoDB" id="610608at2759"/>